<evidence type="ECO:0000313" key="9">
    <source>
        <dbReference type="Proteomes" id="UP000287361"/>
    </source>
</evidence>
<protein>
    <recommendedName>
        <fullName evidence="10">DNA-directed RNA polymerase sigma-70 factor</fullName>
    </recommendedName>
</protein>
<accession>A0A401LFE7</accession>
<evidence type="ECO:0000256" key="2">
    <source>
        <dbReference type="ARBA" id="ARBA00023015"/>
    </source>
</evidence>
<comment type="similarity">
    <text evidence="1">Belongs to the sigma-70 factor family. ECF subfamily.</text>
</comment>
<dbReference type="GO" id="GO:0003677">
    <property type="term" value="F:DNA binding"/>
    <property type="evidence" value="ECO:0007669"/>
    <property type="project" value="UniProtKB-KW"/>
</dbReference>
<evidence type="ECO:0000259" key="7">
    <source>
        <dbReference type="Pfam" id="PF08281"/>
    </source>
</evidence>
<name>A0A401LFE7_9FIRM</name>
<proteinExistence type="inferred from homology"/>
<feature type="domain" description="RNA polymerase sigma factor 70 region 4 type 2" evidence="7">
    <location>
        <begin position="119"/>
        <end position="168"/>
    </location>
</feature>
<dbReference type="SUPFAM" id="SSF88659">
    <property type="entry name" value="Sigma3 and sigma4 domains of RNA polymerase sigma factors"/>
    <property type="match status" value="1"/>
</dbReference>
<dbReference type="OrthoDB" id="2678696at2"/>
<keyword evidence="4" id="KW-0238">DNA-binding</keyword>
<reference evidence="8 9" key="1">
    <citation type="submission" date="2018-10" db="EMBL/GenBank/DDBJ databases">
        <title>Draft Genome Sequence of Anaerotignum sp. KCTC 15736.</title>
        <authorList>
            <person name="Choi S.H."/>
            <person name="Kim J.S."/>
            <person name="Kang S.W."/>
            <person name="Lee J.S."/>
            <person name="Park S.H."/>
        </authorList>
    </citation>
    <scope>NUCLEOTIDE SEQUENCE [LARGE SCALE GENOMIC DNA]</scope>
    <source>
        <strain evidence="8 9">KCTC 15736</strain>
    </source>
</reference>
<evidence type="ECO:0008006" key="10">
    <source>
        <dbReference type="Google" id="ProtNLM"/>
    </source>
</evidence>
<dbReference type="PANTHER" id="PTHR43133">
    <property type="entry name" value="RNA POLYMERASE ECF-TYPE SIGMA FACTO"/>
    <property type="match status" value="1"/>
</dbReference>
<dbReference type="Pfam" id="PF08281">
    <property type="entry name" value="Sigma70_r4_2"/>
    <property type="match status" value="1"/>
</dbReference>
<evidence type="ECO:0000256" key="1">
    <source>
        <dbReference type="ARBA" id="ARBA00010641"/>
    </source>
</evidence>
<sequence length="179" mass="20371">MAEEEKLLMRLKNGKRNAIDEAIAVYTPYLSTVLYNMLGNRLPKEDIEEILSDVFVTLWRNADTIDLEKGTLRAYLAAVARNFALKKLNKQRDYTSLDEIELPDEAPIPEENTAESVVWDAVMSLGEPDNEIFVRYYIFGEKIREIAKATGVNPSTVKTKLSRGKRKLKEILLHAEGLL</sequence>
<evidence type="ECO:0000256" key="5">
    <source>
        <dbReference type="ARBA" id="ARBA00023163"/>
    </source>
</evidence>
<dbReference type="Gene3D" id="1.10.10.10">
    <property type="entry name" value="Winged helix-like DNA-binding domain superfamily/Winged helix DNA-binding domain"/>
    <property type="match status" value="1"/>
</dbReference>
<dbReference type="InterPro" id="IPR036388">
    <property type="entry name" value="WH-like_DNA-bd_sf"/>
</dbReference>
<feature type="domain" description="RNA polymerase sigma-70 region 2" evidence="6">
    <location>
        <begin position="26"/>
        <end position="92"/>
    </location>
</feature>
<dbReference type="InterPro" id="IPR014284">
    <property type="entry name" value="RNA_pol_sigma-70_dom"/>
</dbReference>
<keyword evidence="3" id="KW-0731">Sigma factor</keyword>
<dbReference type="InterPro" id="IPR007627">
    <property type="entry name" value="RNA_pol_sigma70_r2"/>
</dbReference>
<dbReference type="EMBL" id="BHVZ01000014">
    <property type="protein sequence ID" value="GCB30297.1"/>
    <property type="molecule type" value="Genomic_DNA"/>
</dbReference>
<keyword evidence="2" id="KW-0805">Transcription regulation</keyword>
<keyword evidence="5" id="KW-0804">Transcription</keyword>
<dbReference type="GO" id="GO:0006352">
    <property type="term" value="P:DNA-templated transcription initiation"/>
    <property type="evidence" value="ECO:0007669"/>
    <property type="project" value="InterPro"/>
</dbReference>
<keyword evidence="9" id="KW-1185">Reference proteome</keyword>
<dbReference type="AlphaFoldDB" id="A0A401LFE7"/>
<dbReference type="InterPro" id="IPR013324">
    <property type="entry name" value="RNA_pol_sigma_r3/r4-like"/>
</dbReference>
<dbReference type="InterPro" id="IPR039425">
    <property type="entry name" value="RNA_pol_sigma-70-like"/>
</dbReference>
<dbReference type="PANTHER" id="PTHR43133:SF8">
    <property type="entry name" value="RNA POLYMERASE SIGMA FACTOR HI_1459-RELATED"/>
    <property type="match status" value="1"/>
</dbReference>
<evidence type="ECO:0000259" key="6">
    <source>
        <dbReference type="Pfam" id="PF04542"/>
    </source>
</evidence>
<dbReference type="GO" id="GO:0016987">
    <property type="term" value="F:sigma factor activity"/>
    <property type="evidence" value="ECO:0007669"/>
    <property type="project" value="UniProtKB-KW"/>
</dbReference>
<dbReference type="Gene3D" id="1.10.1740.10">
    <property type="match status" value="1"/>
</dbReference>
<evidence type="ECO:0000256" key="3">
    <source>
        <dbReference type="ARBA" id="ARBA00023082"/>
    </source>
</evidence>
<dbReference type="InterPro" id="IPR013249">
    <property type="entry name" value="RNA_pol_sigma70_r4_t2"/>
</dbReference>
<dbReference type="Pfam" id="PF04542">
    <property type="entry name" value="Sigma70_r2"/>
    <property type="match status" value="1"/>
</dbReference>
<comment type="caution">
    <text evidence="8">The sequence shown here is derived from an EMBL/GenBank/DDBJ whole genome shotgun (WGS) entry which is preliminary data.</text>
</comment>
<dbReference type="Proteomes" id="UP000287361">
    <property type="component" value="Unassembled WGS sequence"/>
</dbReference>
<organism evidence="8 9">
    <name type="scientific">Anaerotignum faecicola</name>
    <dbReference type="NCBI Taxonomy" id="2358141"/>
    <lineage>
        <taxon>Bacteria</taxon>
        <taxon>Bacillati</taxon>
        <taxon>Bacillota</taxon>
        <taxon>Clostridia</taxon>
        <taxon>Lachnospirales</taxon>
        <taxon>Anaerotignaceae</taxon>
        <taxon>Anaerotignum</taxon>
    </lineage>
</organism>
<evidence type="ECO:0000313" key="8">
    <source>
        <dbReference type="EMBL" id="GCB30297.1"/>
    </source>
</evidence>
<evidence type="ECO:0000256" key="4">
    <source>
        <dbReference type="ARBA" id="ARBA00023125"/>
    </source>
</evidence>
<dbReference type="NCBIfam" id="TIGR02937">
    <property type="entry name" value="sigma70-ECF"/>
    <property type="match status" value="1"/>
</dbReference>
<dbReference type="SUPFAM" id="SSF88946">
    <property type="entry name" value="Sigma2 domain of RNA polymerase sigma factors"/>
    <property type="match status" value="1"/>
</dbReference>
<dbReference type="InterPro" id="IPR013325">
    <property type="entry name" value="RNA_pol_sigma_r2"/>
</dbReference>
<gene>
    <name evidence="8" type="ORF">KGMB03357_19580</name>
</gene>